<sequence>RLHQTKDGKMLSRDKTGLIVVDVQGKLARLVYDSETLVSNCSKLIVGARALGLPIVLLEQNPEKLGETVEELRVPLGEVNPITKFTFNACESPDFLATIKDMDVDTWLVCGIEAHICVYQTAKGLVELGFNVELVNDCVSSRTLSNVQLGINRLKESGVGISGLEMCLYELVKDCRAAEFKQVLSLIR</sequence>
<dbReference type="EMBL" id="AFWH01000075">
    <property type="protein sequence ID" value="EGU45689.1"/>
    <property type="molecule type" value="Genomic_DNA"/>
</dbReference>
<dbReference type="SUPFAM" id="SSF52499">
    <property type="entry name" value="Isochorismatase-like hydrolases"/>
    <property type="match status" value="1"/>
</dbReference>
<gene>
    <name evidence="2" type="ORF">VIOR3934_13647</name>
</gene>
<dbReference type="Proteomes" id="UP000002817">
    <property type="component" value="Unassembled WGS sequence"/>
</dbReference>
<dbReference type="AlphaFoldDB" id="F9SYF7"/>
<comment type="caution">
    <text evidence="2">The sequence shown here is derived from an EMBL/GenBank/DDBJ whole genome shotgun (WGS) entry which is preliminary data.</text>
</comment>
<organism evidence="2 3">
    <name type="scientific">Vibrio orientalis CIP 102891 = ATCC 33934</name>
    <dbReference type="NCBI Taxonomy" id="675816"/>
    <lineage>
        <taxon>Bacteria</taxon>
        <taxon>Pseudomonadati</taxon>
        <taxon>Pseudomonadota</taxon>
        <taxon>Gammaproteobacteria</taxon>
        <taxon>Vibrionales</taxon>
        <taxon>Vibrionaceae</taxon>
        <taxon>Vibrio</taxon>
        <taxon>Vibrio oreintalis group</taxon>
    </lineage>
</organism>
<dbReference type="InterPro" id="IPR050993">
    <property type="entry name" value="Isochorismatase_domain"/>
</dbReference>
<protein>
    <submittedName>
        <fullName evidence="2">Amidase related to nicotinamidase</fullName>
    </submittedName>
</protein>
<dbReference type="PANTHER" id="PTHR14119">
    <property type="entry name" value="HYDROLASE"/>
    <property type="match status" value="1"/>
</dbReference>
<dbReference type="PATRIC" id="fig|675816.5.peg.3935"/>
<name>F9SYF7_VIBOR</name>
<evidence type="ECO:0000313" key="3">
    <source>
        <dbReference type="Proteomes" id="UP000002817"/>
    </source>
</evidence>
<feature type="domain" description="Isochorismatase-like" evidence="1">
    <location>
        <begin position="17"/>
        <end position="161"/>
    </location>
</feature>
<dbReference type="eggNOG" id="COG1335">
    <property type="taxonomic scope" value="Bacteria"/>
</dbReference>
<accession>F9SYF7</accession>
<evidence type="ECO:0000259" key="1">
    <source>
        <dbReference type="Pfam" id="PF00857"/>
    </source>
</evidence>
<evidence type="ECO:0000313" key="2">
    <source>
        <dbReference type="EMBL" id="EGU45689.1"/>
    </source>
</evidence>
<proteinExistence type="predicted"/>
<dbReference type="Gene3D" id="3.40.50.850">
    <property type="entry name" value="Isochorismatase-like"/>
    <property type="match status" value="1"/>
</dbReference>
<dbReference type="Pfam" id="PF00857">
    <property type="entry name" value="Isochorismatase"/>
    <property type="match status" value="1"/>
</dbReference>
<feature type="non-terminal residue" evidence="2">
    <location>
        <position position="1"/>
    </location>
</feature>
<dbReference type="PANTHER" id="PTHR14119:SF3">
    <property type="entry name" value="ISOCHORISMATASE DOMAIN-CONTAINING PROTEIN 2"/>
    <property type="match status" value="1"/>
</dbReference>
<dbReference type="InterPro" id="IPR000868">
    <property type="entry name" value="Isochorismatase-like_dom"/>
</dbReference>
<reference evidence="2 3" key="1">
    <citation type="journal article" date="2012" name="Int. J. Syst. Evol. Microbiol.">
        <title>Vibrio caribbeanicus sp. nov., isolated from the marine sponge Scleritoderma cyanea.</title>
        <authorList>
            <person name="Hoffmann M."/>
            <person name="Monday S.R."/>
            <person name="Allard M.W."/>
            <person name="Strain E.A."/>
            <person name="Whittaker P."/>
            <person name="Naum M."/>
            <person name="McCarthy P.J."/>
            <person name="Lopez J.V."/>
            <person name="Fischer M."/>
            <person name="Brown E.W."/>
        </authorList>
    </citation>
    <scope>NUCLEOTIDE SEQUENCE [LARGE SCALE GENOMIC DNA]</scope>
    <source>
        <strain evidence="3">CIP 102891 / ATCC 33934</strain>
    </source>
</reference>
<dbReference type="STRING" id="675816.VIA_002759"/>
<dbReference type="InterPro" id="IPR036380">
    <property type="entry name" value="Isochorismatase-like_sf"/>
</dbReference>